<keyword evidence="4" id="KW-1185">Reference proteome</keyword>
<dbReference type="Gene3D" id="3.20.20.380">
    <property type="entry name" value="Copper homeostasis (CutC) domain"/>
    <property type="match status" value="1"/>
</dbReference>
<dbReference type="PANTHER" id="PTHR12598:SF0">
    <property type="entry name" value="COPPER HOMEOSTASIS PROTEIN CUTC HOMOLOG"/>
    <property type="match status" value="1"/>
</dbReference>
<accession>H0UPE4</accession>
<organism evidence="3 4">
    <name type="scientific">Thermanaerovibrio velox DSM 12556</name>
    <dbReference type="NCBI Taxonomy" id="926567"/>
    <lineage>
        <taxon>Bacteria</taxon>
        <taxon>Thermotogati</taxon>
        <taxon>Synergistota</taxon>
        <taxon>Synergistia</taxon>
        <taxon>Synergistales</taxon>
        <taxon>Synergistaceae</taxon>
        <taxon>Thermanaerovibrio</taxon>
    </lineage>
</organism>
<reference evidence="3 4" key="1">
    <citation type="submission" date="2011-10" db="EMBL/GenBank/DDBJ databases">
        <title>The Noncontiguous Finished genome of Thermanaerovibrio velox DSM 12556.</title>
        <authorList>
            <consortium name="US DOE Joint Genome Institute (JGI-PGF)"/>
            <person name="Lucas S."/>
            <person name="Copeland A."/>
            <person name="Lapidus A."/>
            <person name="Glavina del Rio T."/>
            <person name="Dalin E."/>
            <person name="Tice H."/>
            <person name="Bruce D."/>
            <person name="Goodwin L."/>
            <person name="Pitluck S."/>
            <person name="Peters L."/>
            <person name="Mikhailova N."/>
            <person name="Teshima H."/>
            <person name="Kyrpides N."/>
            <person name="Mavromatis K."/>
            <person name="Ivanova N."/>
            <person name="Markowitz V."/>
            <person name="Cheng J.-F."/>
            <person name="Hugenholtz P."/>
            <person name="Woyke T."/>
            <person name="Wu D."/>
            <person name="Spring S."/>
            <person name="Brambilla E.-M."/>
            <person name="Klenk H.-P."/>
            <person name="Eisen J.A."/>
        </authorList>
    </citation>
    <scope>NUCLEOTIDE SEQUENCE [LARGE SCALE GENOMIC DNA]</scope>
    <source>
        <strain evidence="3 4">DSM 12556</strain>
    </source>
</reference>
<dbReference type="InterPro" id="IPR005627">
    <property type="entry name" value="CutC-like"/>
</dbReference>
<evidence type="ECO:0000256" key="1">
    <source>
        <dbReference type="ARBA" id="ARBA00007768"/>
    </source>
</evidence>
<proteinExistence type="inferred from homology"/>
<sequence length="228" mass="24645">MFVEVIVTSPEEAELAELCGADRVEFVRHLEVGGLSPDMGQVARAVERVDIPVNVMIRPRAGGFEYSPREMEEMRGLSLSAMEAGARGLVMGFTRGDQVDFKALAEALSWCPSMDFTFHRAIDQLSDPVAAAEVLKGFPGVTDVLTSGGGGPIEGNLDRIRRMVEVLDGVRVMAGGGIAEGNVRNVIDGTGVGWVHLGRSVRLGHRPEGRLDEGLLMRMMSIIRGWRG</sequence>
<dbReference type="STRING" id="926567.TheveDRAFT_1457"/>
<evidence type="ECO:0000313" key="4">
    <source>
        <dbReference type="Proteomes" id="UP000005730"/>
    </source>
</evidence>
<dbReference type="AlphaFoldDB" id="H0UPE4"/>
<dbReference type="EMBL" id="CM001377">
    <property type="protein sequence ID" value="EHM10575.1"/>
    <property type="molecule type" value="Genomic_DNA"/>
</dbReference>
<comment type="similarity">
    <text evidence="1">Belongs to the CutC family.</text>
</comment>
<dbReference type="Proteomes" id="UP000005730">
    <property type="component" value="Chromosome"/>
</dbReference>
<name>H0UPE4_9BACT</name>
<dbReference type="OrthoDB" id="9815677at2"/>
<dbReference type="InterPro" id="IPR036822">
    <property type="entry name" value="CutC-like_dom_sf"/>
</dbReference>
<evidence type="ECO:0000256" key="2">
    <source>
        <dbReference type="ARBA" id="ARBA00019014"/>
    </source>
</evidence>
<gene>
    <name evidence="3" type="ORF">TheveDRAFT_1457</name>
</gene>
<dbReference type="PANTHER" id="PTHR12598">
    <property type="entry name" value="COPPER HOMEOSTASIS PROTEIN CUTC"/>
    <property type="match status" value="1"/>
</dbReference>
<evidence type="ECO:0000313" key="3">
    <source>
        <dbReference type="EMBL" id="EHM10575.1"/>
    </source>
</evidence>
<dbReference type="GO" id="GO:0005507">
    <property type="term" value="F:copper ion binding"/>
    <property type="evidence" value="ECO:0007669"/>
    <property type="project" value="TreeGrafter"/>
</dbReference>
<dbReference type="Pfam" id="PF03932">
    <property type="entry name" value="CutC"/>
    <property type="match status" value="1"/>
</dbReference>
<dbReference type="HOGENOM" id="CLU_050555_1_1_0"/>
<protein>
    <recommendedName>
        <fullName evidence="2">Copper homeostasis protein cutC homolog</fullName>
    </recommendedName>
</protein>
<dbReference type="SUPFAM" id="SSF110395">
    <property type="entry name" value="CutC-like"/>
    <property type="match status" value="1"/>
</dbReference>
<dbReference type="RefSeq" id="WP_006584069.1">
    <property type="nucleotide sequence ID" value="NZ_CM001377.1"/>
</dbReference>
<dbReference type="eggNOG" id="COG3142">
    <property type="taxonomic scope" value="Bacteria"/>
</dbReference>